<sequence>MFSRLLESMKHNRMHLCQVQCLGAMALLLVEVKATMLPFDGWGDKEAESLGGISGSEGQWTAGSYMDGSINEAALSSEPTLTNSLPSLLAGPAYSSLDSTSHFISPEELSQSDQPKANEAVAPSPPPQKNKEGRRVLSSSTFIAAILLSFACLGLLTASTLAVHGLPRLEELYSSQKKEQQEQQDQQEQTQQDQRTQKQHQQQPPQQEDERTAEEKLLWKRLDEMQQLSALLTVLTDILGIVDEDTHAAFNDVRNCIENAKQVQQKILEGSLETWESPESVMKSVVDSGASALSRLCEAARRQGLWLAHQVKNIEPPSILSFMALDAVSRVNSKAANALHNYLGSQVFSYKSSMKQAAKAKAELKLLPALTNMGGSEIMAAIAANAEFLKMAFEVARAGRRSTVELADAATLWLVSHSVRQQVCMYRECRDLLKEQKVLCRLERQRQESLPQGDIATLETLDLIDKELKRGEQLLKAHREEIEQLHKKKDITSAEVAKEQAKEVGEELKALLATVASHMGSIPSIATDACENPEVRRLMEAVATRASKDAGAAAKKTKDILSMFQSRAIPTQSLMEIERMADHQEPVQDRLTNPSILQELEKSLEAARDRARLAYNDALAASARTKQYTGGDFNRMKKLVNDAQKAAMEAERILGDAETLWFQWQLVESMELDVQVSARMSQRAAAAAERNQQQQEGDSEVSFARKKQFESLLKQVNALTSAVRAQSDVKALASTAAALKGAAMQLVVMVQDGHHSRIGMFSP</sequence>
<accession>U6GMM9</accession>
<protein>
    <recommendedName>
        <fullName evidence="6">Transmembrane protein</fullName>
    </recommendedName>
</protein>
<feature type="transmembrane region" description="Helical" evidence="3">
    <location>
        <begin position="142"/>
        <end position="163"/>
    </location>
</feature>
<dbReference type="EMBL" id="HG671097">
    <property type="protein sequence ID" value="CDI79874.1"/>
    <property type="molecule type" value="Genomic_DNA"/>
</dbReference>
<gene>
    <name evidence="4" type="ORF">EAH_00012550</name>
</gene>
<feature type="region of interest" description="Disordered" evidence="2">
    <location>
        <begin position="175"/>
        <end position="212"/>
    </location>
</feature>
<dbReference type="OrthoDB" id="348409at2759"/>
<dbReference type="Proteomes" id="UP000018050">
    <property type="component" value="Unassembled WGS sequence"/>
</dbReference>
<reference evidence="4" key="2">
    <citation type="submission" date="2013-10" db="EMBL/GenBank/DDBJ databases">
        <authorList>
            <person name="Aslett M."/>
        </authorList>
    </citation>
    <scope>NUCLEOTIDE SEQUENCE</scope>
    <source>
        <strain evidence="4">Houghton</strain>
    </source>
</reference>
<dbReference type="OMA" id="NITFAYQ"/>
<feature type="compositionally biased region" description="Low complexity" evidence="2">
    <location>
        <begin position="183"/>
        <end position="206"/>
    </location>
</feature>
<dbReference type="AlphaFoldDB" id="U6GMM9"/>
<feature type="coiled-coil region" evidence="1">
    <location>
        <begin position="461"/>
        <end position="514"/>
    </location>
</feature>
<feature type="region of interest" description="Disordered" evidence="2">
    <location>
        <begin position="105"/>
        <end position="135"/>
    </location>
</feature>
<keyword evidence="5" id="KW-1185">Reference proteome</keyword>
<evidence type="ECO:0000313" key="5">
    <source>
        <dbReference type="Proteomes" id="UP000018050"/>
    </source>
</evidence>
<keyword evidence="3" id="KW-0812">Transmembrane</keyword>
<feature type="compositionally biased region" description="Polar residues" evidence="2">
    <location>
        <begin position="105"/>
        <end position="115"/>
    </location>
</feature>
<evidence type="ECO:0000256" key="1">
    <source>
        <dbReference type="SAM" id="Coils"/>
    </source>
</evidence>
<keyword evidence="1" id="KW-0175">Coiled coil</keyword>
<keyword evidence="3" id="KW-1133">Transmembrane helix</keyword>
<name>U6GMM9_EIMAC</name>
<dbReference type="RefSeq" id="XP_013250073.1">
    <property type="nucleotide sequence ID" value="XM_013394619.1"/>
</dbReference>
<keyword evidence="3" id="KW-0472">Membrane</keyword>
<evidence type="ECO:0000256" key="3">
    <source>
        <dbReference type="SAM" id="Phobius"/>
    </source>
</evidence>
<proteinExistence type="predicted"/>
<evidence type="ECO:0000256" key="2">
    <source>
        <dbReference type="SAM" id="MobiDB-lite"/>
    </source>
</evidence>
<reference evidence="4" key="1">
    <citation type="submission" date="2013-10" db="EMBL/GenBank/DDBJ databases">
        <title>Genomic analysis of the causative agents of coccidiosis in chickens.</title>
        <authorList>
            <person name="Reid A.J."/>
            <person name="Blake D."/>
            <person name="Billington K."/>
            <person name="Browne H."/>
            <person name="Dunn M."/>
            <person name="Hung S."/>
            <person name="Kawahara F."/>
            <person name="Miranda-Saavedra D."/>
            <person name="Mourier T."/>
            <person name="Nagra H."/>
            <person name="Otto T.D."/>
            <person name="Rawlings N."/>
            <person name="Sanchez A."/>
            <person name="Sanders M."/>
            <person name="Subramaniam C."/>
            <person name="Tay Y."/>
            <person name="Dear P."/>
            <person name="Doerig C."/>
            <person name="Gruber A."/>
            <person name="Parkinson J."/>
            <person name="Shirley M."/>
            <person name="Wan K.L."/>
            <person name="Berriman M."/>
            <person name="Tomley F."/>
            <person name="Pain A."/>
        </authorList>
    </citation>
    <scope>NUCLEOTIDE SEQUENCE</scope>
    <source>
        <strain evidence="4">Houghton</strain>
    </source>
</reference>
<evidence type="ECO:0008006" key="6">
    <source>
        <dbReference type="Google" id="ProtNLM"/>
    </source>
</evidence>
<dbReference type="VEuPathDB" id="ToxoDB:EAH_00012550"/>
<dbReference type="GeneID" id="25269325"/>
<organism evidence="4 5">
    <name type="scientific">Eimeria acervulina</name>
    <name type="common">Coccidian parasite</name>
    <dbReference type="NCBI Taxonomy" id="5801"/>
    <lineage>
        <taxon>Eukaryota</taxon>
        <taxon>Sar</taxon>
        <taxon>Alveolata</taxon>
        <taxon>Apicomplexa</taxon>
        <taxon>Conoidasida</taxon>
        <taxon>Coccidia</taxon>
        <taxon>Eucoccidiorida</taxon>
        <taxon>Eimeriorina</taxon>
        <taxon>Eimeriidae</taxon>
        <taxon>Eimeria</taxon>
    </lineage>
</organism>
<evidence type="ECO:0000313" key="4">
    <source>
        <dbReference type="EMBL" id="CDI79874.1"/>
    </source>
</evidence>